<dbReference type="EMBL" id="ML994619">
    <property type="protein sequence ID" value="KAF2190158.1"/>
    <property type="molecule type" value="Genomic_DNA"/>
</dbReference>
<dbReference type="Gene3D" id="4.10.240.10">
    <property type="entry name" value="Zn(2)-C6 fungal-type DNA-binding domain"/>
    <property type="match status" value="1"/>
</dbReference>
<dbReference type="PROSITE" id="PS00463">
    <property type="entry name" value="ZN2_CY6_FUNGAL_1"/>
    <property type="match status" value="1"/>
</dbReference>
<dbReference type="GO" id="GO:0000981">
    <property type="term" value="F:DNA-binding transcription factor activity, RNA polymerase II-specific"/>
    <property type="evidence" value="ECO:0007669"/>
    <property type="project" value="InterPro"/>
</dbReference>
<dbReference type="Pfam" id="PF00172">
    <property type="entry name" value="Zn_clus"/>
    <property type="match status" value="1"/>
</dbReference>
<dbReference type="CDD" id="cd00067">
    <property type="entry name" value="GAL4"/>
    <property type="match status" value="1"/>
</dbReference>
<keyword evidence="1" id="KW-0539">Nucleus</keyword>
<dbReference type="GO" id="GO:0008270">
    <property type="term" value="F:zinc ion binding"/>
    <property type="evidence" value="ECO:0007669"/>
    <property type="project" value="InterPro"/>
</dbReference>
<gene>
    <name evidence="3" type="ORF">K469DRAFT_560322</name>
</gene>
<name>A0A6A6EHL0_9PEZI</name>
<dbReference type="Proteomes" id="UP000800200">
    <property type="component" value="Unassembled WGS sequence"/>
</dbReference>
<dbReference type="PANTHER" id="PTHR38791:SF1">
    <property type="entry name" value="TRANSCRIPTION FACTOR, PUTATIVE-RELATED"/>
    <property type="match status" value="1"/>
</dbReference>
<evidence type="ECO:0000256" key="1">
    <source>
        <dbReference type="ARBA" id="ARBA00023242"/>
    </source>
</evidence>
<protein>
    <submittedName>
        <fullName evidence="3">Putative C6 transcription factor</fullName>
    </submittedName>
</protein>
<accession>A0A6A6EHL0</accession>
<dbReference type="InterPro" id="IPR036864">
    <property type="entry name" value="Zn2-C6_fun-type_DNA-bd_sf"/>
</dbReference>
<reference evidence="3" key="1">
    <citation type="journal article" date="2020" name="Stud. Mycol.">
        <title>101 Dothideomycetes genomes: a test case for predicting lifestyles and emergence of pathogens.</title>
        <authorList>
            <person name="Haridas S."/>
            <person name="Albert R."/>
            <person name="Binder M."/>
            <person name="Bloem J."/>
            <person name="Labutti K."/>
            <person name="Salamov A."/>
            <person name="Andreopoulos B."/>
            <person name="Baker S."/>
            <person name="Barry K."/>
            <person name="Bills G."/>
            <person name="Bluhm B."/>
            <person name="Cannon C."/>
            <person name="Castanera R."/>
            <person name="Culley D."/>
            <person name="Daum C."/>
            <person name="Ezra D."/>
            <person name="Gonzalez J."/>
            <person name="Henrissat B."/>
            <person name="Kuo A."/>
            <person name="Liang C."/>
            <person name="Lipzen A."/>
            <person name="Lutzoni F."/>
            <person name="Magnuson J."/>
            <person name="Mondo S."/>
            <person name="Nolan M."/>
            <person name="Ohm R."/>
            <person name="Pangilinan J."/>
            <person name="Park H.-J."/>
            <person name="Ramirez L."/>
            <person name="Alfaro M."/>
            <person name="Sun H."/>
            <person name="Tritt A."/>
            <person name="Yoshinaga Y."/>
            <person name="Zwiers L.-H."/>
            <person name="Turgeon B."/>
            <person name="Goodwin S."/>
            <person name="Spatafora J."/>
            <person name="Crous P."/>
            <person name="Grigoriev I."/>
        </authorList>
    </citation>
    <scope>NUCLEOTIDE SEQUENCE</scope>
    <source>
        <strain evidence="3">CBS 207.26</strain>
    </source>
</reference>
<dbReference type="InterPro" id="IPR001138">
    <property type="entry name" value="Zn2Cys6_DnaBD"/>
</dbReference>
<dbReference type="OrthoDB" id="5429770at2759"/>
<evidence type="ECO:0000313" key="3">
    <source>
        <dbReference type="EMBL" id="KAF2190158.1"/>
    </source>
</evidence>
<proteinExistence type="predicted"/>
<dbReference type="PROSITE" id="PS50048">
    <property type="entry name" value="ZN2_CY6_FUNGAL_2"/>
    <property type="match status" value="1"/>
</dbReference>
<organism evidence="3 4">
    <name type="scientific">Zopfia rhizophila CBS 207.26</name>
    <dbReference type="NCBI Taxonomy" id="1314779"/>
    <lineage>
        <taxon>Eukaryota</taxon>
        <taxon>Fungi</taxon>
        <taxon>Dikarya</taxon>
        <taxon>Ascomycota</taxon>
        <taxon>Pezizomycotina</taxon>
        <taxon>Dothideomycetes</taxon>
        <taxon>Dothideomycetes incertae sedis</taxon>
        <taxon>Zopfiaceae</taxon>
        <taxon>Zopfia</taxon>
    </lineage>
</organism>
<dbReference type="InterPro" id="IPR053175">
    <property type="entry name" value="DHMBA_Reg_Transcription_Factor"/>
</dbReference>
<evidence type="ECO:0000259" key="2">
    <source>
        <dbReference type="PROSITE" id="PS50048"/>
    </source>
</evidence>
<dbReference type="SMART" id="SM00066">
    <property type="entry name" value="GAL4"/>
    <property type="match status" value="1"/>
</dbReference>
<dbReference type="PANTHER" id="PTHR38791">
    <property type="entry name" value="ZN(II)2CYS6 TRANSCRIPTION FACTOR (EUROFUNG)-RELATED-RELATED"/>
    <property type="match status" value="1"/>
</dbReference>
<sequence>MVFCGRPSKACQRCRERKLRCDLRKSSCSSCIRAGAQCTGYRDTLSLRIHDQTQSVRDKAVSKRLGHPYQHSMTFSVPKSYPYSLEVQARDLFFAYYITDFSKTWDFLTPFYYAANTPSYLTLSIDAVSLAFLSHQLYSSSALSLSRQKYISALRQTQLALENPATAKKETTLDASLLLDLFENMTNSGLKPCETNRAHVNGALTLVKLRGLYAFRNSASLRVLMRLIINFIITCVSARSPLPPEISTIRAHAAKFMDVQDPKWRLSGLMIDYTSLVSEMNTTALEDEESVRRCIELEKKYEQLALDMPPSWMYKRTFIKEREKSERILQGYYDVYPNRTLTQTWNVLRLTRILLCEEVLERCRNQAEADEECLSASKRAHQVVEVMVKEICASVPQMTDCGCAARHKLPKSPSSPSSSSPNVSKILHWHTPSHNLDVYILLFSLYVSVSSRACPSFAQDWVKQQFKYIAKHFGIKEAGLIDEILRREERKEELRTGPWEVYQLLGSVAFAA</sequence>
<evidence type="ECO:0000313" key="4">
    <source>
        <dbReference type="Proteomes" id="UP000800200"/>
    </source>
</evidence>
<feature type="domain" description="Zn(2)-C6 fungal-type" evidence="2">
    <location>
        <begin position="10"/>
        <end position="39"/>
    </location>
</feature>
<dbReference type="SUPFAM" id="SSF57701">
    <property type="entry name" value="Zn2/Cys6 DNA-binding domain"/>
    <property type="match status" value="1"/>
</dbReference>
<keyword evidence="4" id="KW-1185">Reference proteome</keyword>
<dbReference type="AlphaFoldDB" id="A0A6A6EHL0"/>